<proteinExistence type="predicted"/>
<dbReference type="Proteomes" id="UP000028194">
    <property type="component" value="Chromosome"/>
</dbReference>
<evidence type="ECO:0000313" key="3">
    <source>
        <dbReference type="Proteomes" id="UP000028194"/>
    </source>
</evidence>
<dbReference type="Gene3D" id="3.10.450.40">
    <property type="match status" value="1"/>
</dbReference>
<name>A0A075MUK8_9ARCH</name>
<gene>
    <name evidence="2" type="ORF">NTE_00918</name>
</gene>
<evidence type="ECO:0000256" key="1">
    <source>
        <dbReference type="SAM" id="MobiDB-lite"/>
    </source>
</evidence>
<organism evidence="2 3">
    <name type="scientific">Candidatus Nitrososphaera evergladensis SR1</name>
    <dbReference type="NCBI Taxonomy" id="1459636"/>
    <lineage>
        <taxon>Archaea</taxon>
        <taxon>Nitrososphaerota</taxon>
        <taxon>Nitrososphaeria</taxon>
        <taxon>Nitrososphaerales</taxon>
        <taxon>Nitrososphaeraceae</taxon>
        <taxon>Nitrososphaera</taxon>
    </lineage>
</organism>
<sequence length="242" mass="24659">MITATFGIMSSLTGSKTVFSLSLLVMGFAVASSVMIVPAAFAQNTTSPGGNQTMPGGNQTTPGGNSTQPVAFPGSNSIVNVQLNGNQTMTPEQGAQMPGQMNGSINVKQAIKDFLTDNLNVTLGDAIATAEAQVANGTTVAAHLDVVQGFLVYRVIVVDINNEIIHNVIVDAGNGSVLASQAISLAELAAMHGGMMMGPHGGMFGGGGPGSQMMMQPPPEMMQPPSGNETSEGPMMGMGFQA</sequence>
<keyword evidence="3" id="KW-1185">Reference proteome</keyword>
<evidence type="ECO:0000313" key="2">
    <source>
        <dbReference type="EMBL" id="AIF82994.1"/>
    </source>
</evidence>
<feature type="region of interest" description="Disordered" evidence="1">
    <location>
        <begin position="221"/>
        <end position="242"/>
    </location>
</feature>
<reference evidence="2 3" key="1">
    <citation type="journal article" date="2014" name="PLoS ONE">
        <title>Genome Sequence of Candidatus Nitrososphaera evergladensis from Group I.1b Enriched from Everglades Soil Reveals Novel Genomic Features of the Ammonia-Oxidizing Archaea.</title>
        <authorList>
            <person name="Zhalnina K.V."/>
            <person name="Dias R."/>
            <person name="Leonard M.T."/>
            <person name="Dorr de Quadros P."/>
            <person name="Camargo F.A."/>
            <person name="Drew J.C."/>
            <person name="Farmerie W.G."/>
            <person name="Daroub S.H."/>
            <person name="Triplett E.W."/>
        </authorList>
    </citation>
    <scope>NUCLEOTIDE SEQUENCE [LARGE SCALE GENOMIC DNA]</scope>
    <source>
        <strain evidence="2 3">SR1</strain>
    </source>
</reference>
<evidence type="ECO:0008006" key="4">
    <source>
        <dbReference type="Google" id="ProtNLM"/>
    </source>
</evidence>
<dbReference type="KEGG" id="nev:NTE_00918"/>
<dbReference type="AlphaFoldDB" id="A0A075MUK8"/>
<dbReference type="EMBL" id="CP007174">
    <property type="protein sequence ID" value="AIF82994.1"/>
    <property type="molecule type" value="Genomic_DNA"/>
</dbReference>
<protein>
    <recommendedName>
        <fullName evidence="4">PepSY domain-containing protein</fullName>
    </recommendedName>
</protein>
<dbReference type="HOGENOM" id="CLU_1222565_0_0_2"/>
<accession>A0A075MUK8</accession>
<feature type="region of interest" description="Disordered" evidence="1">
    <location>
        <begin position="47"/>
        <end position="69"/>
    </location>
</feature>